<keyword evidence="1" id="KW-0812">Transmembrane</keyword>
<keyword evidence="3" id="KW-1185">Reference proteome</keyword>
<evidence type="ECO:0000313" key="3">
    <source>
        <dbReference type="Proteomes" id="UP000055024"/>
    </source>
</evidence>
<proteinExistence type="predicted"/>
<name>A0A0V1HQZ9_9BILA</name>
<sequence>MNIYNNGLQVIDIAALGTIGLITPKAVRQYINLLSTLMLFFIGHCMENAIALAPYANNH</sequence>
<keyword evidence="1" id="KW-0472">Membrane</keyword>
<gene>
    <name evidence="2" type="ORF">T11_2050</name>
</gene>
<evidence type="ECO:0000256" key="1">
    <source>
        <dbReference type="SAM" id="Phobius"/>
    </source>
</evidence>
<dbReference type="Proteomes" id="UP000055024">
    <property type="component" value="Unassembled WGS sequence"/>
</dbReference>
<dbReference type="AlphaFoldDB" id="A0A0V1HQZ9"/>
<dbReference type="EMBL" id="JYDP01000034">
    <property type="protein sequence ID" value="KRZ13147.1"/>
    <property type="molecule type" value="Genomic_DNA"/>
</dbReference>
<feature type="transmembrane region" description="Helical" evidence="1">
    <location>
        <begin position="30"/>
        <end position="56"/>
    </location>
</feature>
<organism evidence="2 3">
    <name type="scientific">Trichinella zimbabwensis</name>
    <dbReference type="NCBI Taxonomy" id="268475"/>
    <lineage>
        <taxon>Eukaryota</taxon>
        <taxon>Metazoa</taxon>
        <taxon>Ecdysozoa</taxon>
        <taxon>Nematoda</taxon>
        <taxon>Enoplea</taxon>
        <taxon>Dorylaimia</taxon>
        <taxon>Trichinellida</taxon>
        <taxon>Trichinellidae</taxon>
        <taxon>Trichinella</taxon>
    </lineage>
</organism>
<comment type="caution">
    <text evidence="2">The sequence shown here is derived from an EMBL/GenBank/DDBJ whole genome shotgun (WGS) entry which is preliminary data.</text>
</comment>
<accession>A0A0V1HQZ9</accession>
<reference evidence="2 3" key="1">
    <citation type="submission" date="2015-01" db="EMBL/GenBank/DDBJ databases">
        <title>Evolution of Trichinella species and genotypes.</title>
        <authorList>
            <person name="Korhonen P.K."/>
            <person name="Edoardo P."/>
            <person name="Giuseppe L.R."/>
            <person name="Gasser R.B."/>
        </authorList>
    </citation>
    <scope>NUCLEOTIDE SEQUENCE [LARGE SCALE GENOMIC DNA]</scope>
    <source>
        <strain evidence="2">ISS1029</strain>
    </source>
</reference>
<protein>
    <submittedName>
        <fullName evidence="2">Uncharacterized protein</fullName>
    </submittedName>
</protein>
<keyword evidence="1" id="KW-1133">Transmembrane helix</keyword>
<evidence type="ECO:0000313" key="2">
    <source>
        <dbReference type="EMBL" id="KRZ13147.1"/>
    </source>
</evidence>